<evidence type="ECO:0008006" key="3">
    <source>
        <dbReference type="Google" id="ProtNLM"/>
    </source>
</evidence>
<organism evidence="1 2">
    <name type="scientific">Kiritimatiella glycovorans</name>
    <dbReference type="NCBI Taxonomy" id="1307763"/>
    <lineage>
        <taxon>Bacteria</taxon>
        <taxon>Pseudomonadati</taxon>
        <taxon>Kiritimatiellota</taxon>
        <taxon>Kiritimatiellia</taxon>
        <taxon>Kiritimatiellales</taxon>
        <taxon>Kiritimatiellaceae</taxon>
        <taxon>Kiritimatiella</taxon>
    </lineage>
</organism>
<reference evidence="2" key="1">
    <citation type="submission" date="2015-02" db="EMBL/GenBank/DDBJ databases">
        <title>Description and complete genome sequence of the first cultured representative of the subdivision 5 of the Verrucomicrobia phylum.</title>
        <authorList>
            <person name="Spring S."/>
            <person name="Bunk B."/>
            <person name="Sproer C."/>
            <person name="Klenk H.-P."/>
        </authorList>
    </citation>
    <scope>NUCLEOTIDE SEQUENCE [LARGE SCALE GENOMIC DNA]</scope>
    <source>
        <strain evidence="2">L21-Fru-AB</strain>
    </source>
</reference>
<dbReference type="KEGG" id="vbl:L21SP4_01989"/>
<dbReference type="Pfam" id="PF09365">
    <property type="entry name" value="DUF2461"/>
    <property type="match status" value="1"/>
</dbReference>
<dbReference type="AlphaFoldDB" id="A0A0G3EFT7"/>
<dbReference type="InterPro" id="IPR012808">
    <property type="entry name" value="CHP02453"/>
</dbReference>
<dbReference type="Proteomes" id="UP000035268">
    <property type="component" value="Chromosome"/>
</dbReference>
<evidence type="ECO:0000313" key="1">
    <source>
        <dbReference type="EMBL" id="AKJ65223.1"/>
    </source>
</evidence>
<dbReference type="PIRSF" id="PIRSF028451">
    <property type="entry name" value="UCP028451"/>
    <property type="match status" value="1"/>
</dbReference>
<accession>A0A0G3EFT7</accession>
<gene>
    <name evidence="1" type="ORF">L21SP4_01989</name>
</gene>
<dbReference type="PANTHER" id="PTHR36452">
    <property type="entry name" value="CHROMOSOME 12, WHOLE GENOME SHOTGUN SEQUENCE"/>
    <property type="match status" value="1"/>
</dbReference>
<name>A0A0G3EFT7_9BACT</name>
<dbReference type="EMBL" id="CP010904">
    <property type="protein sequence ID" value="AKJ65223.1"/>
    <property type="molecule type" value="Genomic_DNA"/>
</dbReference>
<dbReference type="PATRIC" id="fig|1609981.3.peg.2067"/>
<dbReference type="RefSeq" id="WP_074041453.1">
    <property type="nucleotide sequence ID" value="NZ_CP010904.1"/>
</dbReference>
<keyword evidence="2" id="KW-1185">Reference proteome</keyword>
<reference evidence="1 2" key="2">
    <citation type="journal article" date="2016" name="ISME J.">
        <title>Characterization of the first cultured representative of Verrucomicrobia subdivision 5 indicates the proposal of a novel phylum.</title>
        <authorList>
            <person name="Spring S."/>
            <person name="Bunk B."/>
            <person name="Sproer C."/>
            <person name="Schumann P."/>
            <person name="Rohde M."/>
            <person name="Tindall B.J."/>
            <person name="Klenk H.P."/>
        </authorList>
    </citation>
    <scope>NUCLEOTIDE SEQUENCE [LARGE SCALE GENOMIC DNA]</scope>
    <source>
        <strain evidence="1 2">L21-Fru-AB</strain>
    </source>
</reference>
<dbReference type="InterPro" id="IPR015996">
    <property type="entry name" value="UCP028451"/>
</dbReference>
<protein>
    <recommendedName>
        <fullName evidence="3">TIGR02453 family protein</fullName>
    </recommendedName>
</protein>
<dbReference type="PANTHER" id="PTHR36452:SF1">
    <property type="entry name" value="DUF2461 DOMAIN-CONTAINING PROTEIN"/>
    <property type="match status" value="1"/>
</dbReference>
<proteinExistence type="predicted"/>
<sequence>MFTKETFQFLTALKEKNYKEWFHANKKRYEAIKKEMAAITNDLIAGIASFDASVKDNTAKDCTFRINRDIRFSTDKSPYKTNLGAFIVEGGKKSGLAGYYLHVEPGNCFIGGGLHMPPSPTLKAVRSEIYNYTDEFLKIINDPNFKKYFGEIYGDKLKTAPKGFDKDFEYIDLLRYKSYTVALTTTSEELMKPDGFEKTLDIFEAMHPFIAYLNRGIKENQS</sequence>
<dbReference type="NCBIfam" id="TIGR02453">
    <property type="entry name" value="TIGR02453 family protein"/>
    <property type="match status" value="1"/>
</dbReference>
<dbReference type="OrthoDB" id="9794241at2"/>
<evidence type="ECO:0000313" key="2">
    <source>
        <dbReference type="Proteomes" id="UP000035268"/>
    </source>
</evidence>